<dbReference type="InterPro" id="IPR013424">
    <property type="entry name" value="Ice-binding_C"/>
</dbReference>
<protein>
    <submittedName>
        <fullName evidence="3">PEP-CTERM sorting domain-containing protein</fullName>
    </submittedName>
</protein>
<comment type="caution">
    <text evidence="3">The sequence shown here is derived from an EMBL/GenBank/DDBJ whole genome shotgun (WGS) entry which is preliminary data.</text>
</comment>
<evidence type="ECO:0000313" key="3">
    <source>
        <dbReference type="EMBL" id="TPE60463.1"/>
    </source>
</evidence>
<dbReference type="NCBIfam" id="TIGR02595">
    <property type="entry name" value="PEP_CTERM"/>
    <property type="match status" value="1"/>
</dbReference>
<evidence type="ECO:0000256" key="1">
    <source>
        <dbReference type="SAM" id="SignalP"/>
    </source>
</evidence>
<feature type="signal peptide" evidence="1">
    <location>
        <begin position="1"/>
        <end position="36"/>
    </location>
</feature>
<dbReference type="NCBIfam" id="NF035944">
    <property type="entry name" value="PEPxxWA-CTERM"/>
    <property type="match status" value="1"/>
</dbReference>
<evidence type="ECO:0000313" key="4">
    <source>
        <dbReference type="Proteomes" id="UP000319897"/>
    </source>
</evidence>
<dbReference type="OrthoDB" id="7566375at2"/>
<evidence type="ECO:0000259" key="2">
    <source>
        <dbReference type="Pfam" id="PF07589"/>
    </source>
</evidence>
<keyword evidence="1" id="KW-0732">Signal</keyword>
<dbReference type="EMBL" id="VFSU01000026">
    <property type="protein sequence ID" value="TPE60463.1"/>
    <property type="molecule type" value="Genomic_DNA"/>
</dbReference>
<accession>A0A501XJJ0</accession>
<proteinExistence type="predicted"/>
<dbReference type="Pfam" id="PF07589">
    <property type="entry name" value="PEP-CTERM"/>
    <property type="match status" value="1"/>
</dbReference>
<keyword evidence="4" id="KW-1185">Reference proteome</keyword>
<name>A0A501XJJ0_9SPHN</name>
<dbReference type="Proteomes" id="UP000319897">
    <property type="component" value="Unassembled WGS sequence"/>
</dbReference>
<organism evidence="3 4">
    <name type="scientific">Sandaracinobacter neustonicus</name>
    <dbReference type="NCBI Taxonomy" id="1715348"/>
    <lineage>
        <taxon>Bacteria</taxon>
        <taxon>Pseudomonadati</taxon>
        <taxon>Pseudomonadota</taxon>
        <taxon>Alphaproteobacteria</taxon>
        <taxon>Sphingomonadales</taxon>
        <taxon>Sphingosinicellaceae</taxon>
        <taxon>Sandaracinobacter</taxon>
    </lineage>
</organism>
<reference evidence="3 4" key="1">
    <citation type="submission" date="2019-06" db="EMBL/GenBank/DDBJ databases">
        <authorList>
            <person name="Lee I."/>
            <person name="Jang G.I."/>
            <person name="Hwang C.Y."/>
        </authorList>
    </citation>
    <scope>NUCLEOTIDE SEQUENCE [LARGE SCALE GENOMIC DNA]</scope>
    <source>
        <strain evidence="3 4">PAMC 28131</strain>
    </source>
</reference>
<sequence length="231" mass="24580">MVVIRFQQRSNGMNFKFALPALALAAAAGFTAPASAAVPIYSPKGTENADSYIFSAKKSGEVGFYWLGGISVGYTAAFSYSVNSSAFTTVFASNFATPKGTYFDLGDFAAGDVFVFKLTLSKPFAVAGNTIYSDPALNDDNVQSIYVDSYGGGDFGVPLGSYTYIGFEDIMGFSDQLRSSDFDYNDDQFAFVNLSSGAVPEPATWALLISGFGMVGFALRRRKSLLSVVSA</sequence>
<feature type="chain" id="PRO_5021476200" evidence="1">
    <location>
        <begin position="37"/>
        <end position="231"/>
    </location>
</feature>
<gene>
    <name evidence="3" type="ORF">FJQ54_10670</name>
</gene>
<feature type="domain" description="Ice-binding protein C-terminal" evidence="2">
    <location>
        <begin position="198"/>
        <end position="222"/>
    </location>
</feature>
<dbReference type="AlphaFoldDB" id="A0A501XJJ0"/>